<evidence type="ECO:0000259" key="1">
    <source>
        <dbReference type="PROSITE" id="PS50943"/>
    </source>
</evidence>
<dbReference type="CDD" id="cd00093">
    <property type="entry name" value="HTH_XRE"/>
    <property type="match status" value="1"/>
</dbReference>
<dbReference type="GO" id="GO:0003677">
    <property type="term" value="F:DNA binding"/>
    <property type="evidence" value="ECO:0007669"/>
    <property type="project" value="InterPro"/>
</dbReference>
<dbReference type="Pfam" id="PF01381">
    <property type="entry name" value="HTH_3"/>
    <property type="match status" value="1"/>
</dbReference>
<evidence type="ECO:0000313" key="2">
    <source>
        <dbReference type="EMBL" id="AEM72099.1"/>
    </source>
</evidence>
<dbReference type="OrthoDB" id="1034290at2"/>
<feature type="domain" description="HTH cro/C1-type" evidence="1">
    <location>
        <begin position="9"/>
        <end position="64"/>
    </location>
</feature>
<protein>
    <submittedName>
        <fullName evidence="2">Helix-turn-helix domain protein</fullName>
    </submittedName>
</protein>
<dbReference type="HOGENOM" id="CLU_105312_0_0_10"/>
<dbReference type="SMART" id="SM00530">
    <property type="entry name" value="HTH_XRE"/>
    <property type="match status" value="1"/>
</dbReference>
<name>G2PKQ3_ALLRU</name>
<organism evidence="2 3">
    <name type="scientific">Allomuricauda ruestringensis (strain DSM 13258 / CIP 107369 / LMG 19739 / B1)</name>
    <name type="common">Muricauda ruestringensis</name>
    <dbReference type="NCBI Taxonomy" id="886377"/>
    <lineage>
        <taxon>Bacteria</taxon>
        <taxon>Pseudomonadati</taxon>
        <taxon>Bacteroidota</taxon>
        <taxon>Flavobacteriia</taxon>
        <taxon>Flavobacteriales</taxon>
        <taxon>Flavobacteriaceae</taxon>
        <taxon>Flagellimonas</taxon>
    </lineage>
</organism>
<dbReference type="AlphaFoldDB" id="G2PKQ3"/>
<dbReference type="eggNOG" id="COG3093">
    <property type="taxonomic scope" value="Bacteria"/>
</dbReference>
<sequence>MNKGIIARIETVIEHLELSVSAFADEIGVQRSSISHLLNGRNKPSLDFVMKLVNTYPEVDLYWLLKGEGRFPKESTNQAEINGPKITKEVDNPHLDDFAIPSSKEKKRVQQSKNPYKVVMFYSDGTFEVYNTKKD</sequence>
<dbReference type="PROSITE" id="PS50943">
    <property type="entry name" value="HTH_CROC1"/>
    <property type="match status" value="1"/>
</dbReference>
<dbReference type="InterPro" id="IPR010982">
    <property type="entry name" value="Lambda_DNA-bd_dom_sf"/>
</dbReference>
<dbReference type="STRING" id="886377.Murru_3078"/>
<dbReference type="InterPro" id="IPR001387">
    <property type="entry name" value="Cro/C1-type_HTH"/>
</dbReference>
<reference evidence="2 3" key="2">
    <citation type="journal article" date="2012" name="Stand. Genomic Sci.">
        <title>Complete genome sequence of the facultatively anaerobic, appendaged bacterium Muricauda ruestringensis type strain (B1(T)).</title>
        <authorList>
            <person name="Huntemann M."/>
            <person name="Teshima H."/>
            <person name="Lapidus A."/>
            <person name="Nolan M."/>
            <person name="Lucas S."/>
            <person name="Hammon N."/>
            <person name="Deshpande S."/>
            <person name="Cheng J.F."/>
            <person name="Tapia R."/>
            <person name="Goodwin L.A."/>
            <person name="Pitluck S."/>
            <person name="Liolios K."/>
            <person name="Pagani I."/>
            <person name="Ivanova N."/>
            <person name="Mavromatis K."/>
            <person name="Mikhailova N."/>
            <person name="Pati A."/>
            <person name="Chen A."/>
            <person name="Palaniappan K."/>
            <person name="Land M."/>
            <person name="Hauser L."/>
            <person name="Pan C."/>
            <person name="Brambilla E.M."/>
            <person name="Rohde M."/>
            <person name="Spring S."/>
            <person name="Goker M."/>
            <person name="Detter J.C."/>
            <person name="Bristow J."/>
            <person name="Eisen J.A."/>
            <person name="Markowitz V."/>
            <person name="Hugenholtz P."/>
            <person name="Kyrpides N.C."/>
            <person name="Klenk H.P."/>
            <person name="Woyke T."/>
        </authorList>
    </citation>
    <scope>NUCLEOTIDE SEQUENCE [LARGE SCALE GENOMIC DNA]</scope>
    <source>
        <strain evidence="3">DSM 13258 / LMG 19739 / B1</strain>
    </source>
</reference>
<dbReference type="SUPFAM" id="SSF47413">
    <property type="entry name" value="lambda repressor-like DNA-binding domains"/>
    <property type="match status" value="1"/>
</dbReference>
<keyword evidence="3" id="KW-1185">Reference proteome</keyword>
<accession>G2PKQ3</accession>
<dbReference type="Gene3D" id="1.10.260.40">
    <property type="entry name" value="lambda repressor-like DNA-binding domains"/>
    <property type="match status" value="1"/>
</dbReference>
<dbReference type="KEGG" id="mrs:Murru_3078"/>
<proteinExistence type="predicted"/>
<gene>
    <name evidence="2" type="ordered locus">Murru_3078</name>
</gene>
<dbReference type="RefSeq" id="WP_014034378.1">
    <property type="nucleotide sequence ID" value="NC_015945.1"/>
</dbReference>
<dbReference type="EMBL" id="CP002999">
    <property type="protein sequence ID" value="AEM72099.1"/>
    <property type="molecule type" value="Genomic_DNA"/>
</dbReference>
<evidence type="ECO:0000313" key="3">
    <source>
        <dbReference type="Proteomes" id="UP000008908"/>
    </source>
</evidence>
<dbReference type="Proteomes" id="UP000008908">
    <property type="component" value="Chromosome"/>
</dbReference>
<reference evidence="3" key="1">
    <citation type="submission" date="2011-08" db="EMBL/GenBank/DDBJ databases">
        <title>The complete genome of Muricauda ruestringensis DSM 13258.</title>
        <authorList>
            <person name="Lucas S."/>
            <person name="Han J."/>
            <person name="Lapidus A."/>
            <person name="Bruce D."/>
            <person name="Goodwin L."/>
            <person name="Pitluck S."/>
            <person name="Peters L."/>
            <person name="Kyrpides N."/>
            <person name="Mavromatis K."/>
            <person name="Ivanova N."/>
            <person name="Ovchinnikova G."/>
            <person name="Teshima H."/>
            <person name="Detter J.C."/>
            <person name="Tapia R."/>
            <person name="Han C."/>
            <person name="Land M."/>
            <person name="Hauser L."/>
            <person name="Markowitz V."/>
            <person name="Cheng J.-F."/>
            <person name="Hugenholtz P."/>
            <person name="Woyke T."/>
            <person name="Wu D."/>
            <person name="Spring S."/>
            <person name="Schroeder M."/>
            <person name="Brambilla E."/>
            <person name="Klenk H.-P."/>
            <person name="Eisen J.A."/>
        </authorList>
    </citation>
    <scope>NUCLEOTIDE SEQUENCE [LARGE SCALE GENOMIC DNA]</scope>
    <source>
        <strain evidence="3">DSM 13258 / LMG 19739 / B1</strain>
    </source>
</reference>